<keyword evidence="3" id="KW-1185">Reference proteome</keyword>
<proteinExistence type="predicted"/>
<name>A0ABN8Y519_RANTA</name>
<reference evidence="2" key="1">
    <citation type="submission" date="2023-04" db="EMBL/GenBank/DDBJ databases">
        <authorList>
            <consortium name="ELIXIR-Norway"/>
        </authorList>
    </citation>
    <scope>NUCLEOTIDE SEQUENCE [LARGE SCALE GENOMIC DNA]</scope>
</reference>
<dbReference type="EMBL" id="OX459950">
    <property type="protein sequence ID" value="CAI9156414.1"/>
    <property type="molecule type" value="Genomic_DNA"/>
</dbReference>
<evidence type="ECO:0000256" key="1">
    <source>
        <dbReference type="SAM" id="MobiDB-lite"/>
    </source>
</evidence>
<sequence length="122" mass="13019">MRWRLCQNRAHVLEGTELDSEPKGATATDPGPFPGELCPRGCRPPVCSPRRPSVGRESTGSHAFPPMSPPPPGAQATPGSQRRPAKSGDHGSALEQAATAVRALRLPKGTNQRLTHLRNSEL</sequence>
<evidence type="ECO:0000313" key="2">
    <source>
        <dbReference type="EMBL" id="CAI9156414.1"/>
    </source>
</evidence>
<gene>
    <name evidence="2" type="ORF">MRATA1EN1_LOCUS5376</name>
</gene>
<evidence type="ECO:0000313" key="3">
    <source>
        <dbReference type="Proteomes" id="UP001176941"/>
    </source>
</evidence>
<feature type="compositionally biased region" description="Low complexity" evidence="1">
    <location>
        <begin position="39"/>
        <end position="65"/>
    </location>
</feature>
<protein>
    <submittedName>
        <fullName evidence="2">Uncharacterized protein</fullName>
    </submittedName>
</protein>
<organism evidence="2 3">
    <name type="scientific">Rangifer tarandus platyrhynchus</name>
    <name type="common">Svalbard reindeer</name>
    <dbReference type="NCBI Taxonomy" id="3082113"/>
    <lineage>
        <taxon>Eukaryota</taxon>
        <taxon>Metazoa</taxon>
        <taxon>Chordata</taxon>
        <taxon>Craniata</taxon>
        <taxon>Vertebrata</taxon>
        <taxon>Euteleostomi</taxon>
        <taxon>Mammalia</taxon>
        <taxon>Eutheria</taxon>
        <taxon>Laurasiatheria</taxon>
        <taxon>Artiodactyla</taxon>
        <taxon>Ruminantia</taxon>
        <taxon>Pecora</taxon>
        <taxon>Cervidae</taxon>
        <taxon>Odocoileinae</taxon>
        <taxon>Rangifer</taxon>
    </lineage>
</organism>
<accession>A0ABN8Y519</accession>
<dbReference type="Proteomes" id="UP001176941">
    <property type="component" value="Chromosome 14"/>
</dbReference>
<feature type="region of interest" description="Disordered" evidence="1">
    <location>
        <begin position="14"/>
        <end position="122"/>
    </location>
</feature>